<feature type="compositionally biased region" description="Acidic residues" evidence="1">
    <location>
        <begin position="28"/>
        <end position="37"/>
    </location>
</feature>
<feature type="compositionally biased region" description="Basic residues" evidence="1">
    <location>
        <begin position="1"/>
        <end position="11"/>
    </location>
</feature>
<name>A0ABP7N7Y8_9ACTN</name>
<dbReference type="Proteomes" id="UP001501000">
    <property type="component" value="Unassembled WGS sequence"/>
</dbReference>
<protein>
    <submittedName>
        <fullName evidence="2">Uncharacterized protein</fullName>
    </submittedName>
</protein>
<gene>
    <name evidence="2" type="ORF">GCM10022244_54530</name>
</gene>
<accession>A0ABP7N7Y8</accession>
<comment type="caution">
    <text evidence="2">The sequence shown here is derived from an EMBL/GenBank/DDBJ whole genome shotgun (WGS) entry which is preliminary data.</text>
</comment>
<reference evidence="3" key="1">
    <citation type="journal article" date="2019" name="Int. J. Syst. Evol. Microbiol.">
        <title>The Global Catalogue of Microorganisms (GCM) 10K type strain sequencing project: providing services to taxonomists for standard genome sequencing and annotation.</title>
        <authorList>
            <consortium name="The Broad Institute Genomics Platform"/>
            <consortium name="The Broad Institute Genome Sequencing Center for Infectious Disease"/>
            <person name="Wu L."/>
            <person name="Ma J."/>
        </authorList>
    </citation>
    <scope>NUCLEOTIDE SEQUENCE [LARGE SCALE GENOMIC DNA]</scope>
    <source>
        <strain evidence="3">JCM 16956</strain>
    </source>
</reference>
<sequence length="67" mass="6650">MVPASRARRRTAAVVRPPGRPGAATPDGPDEPDELDDPVAPPAPVGPSPGAEEGGSAVCGGSLTRPR</sequence>
<keyword evidence="3" id="KW-1185">Reference proteome</keyword>
<evidence type="ECO:0000256" key="1">
    <source>
        <dbReference type="SAM" id="MobiDB-lite"/>
    </source>
</evidence>
<organism evidence="2 3">
    <name type="scientific">Streptomyces gulbargensis</name>
    <dbReference type="NCBI Taxonomy" id="364901"/>
    <lineage>
        <taxon>Bacteria</taxon>
        <taxon>Bacillati</taxon>
        <taxon>Actinomycetota</taxon>
        <taxon>Actinomycetes</taxon>
        <taxon>Kitasatosporales</taxon>
        <taxon>Streptomycetaceae</taxon>
        <taxon>Streptomyces</taxon>
    </lineage>
</organism>
<evidence type="ECO:0000313" key="3">
    <source>
        <dbReference type="Proteomes" id="UP001501000"/>
    </source>
</evidence>
<dbReference type="EMBL" id="BAABAJ010000028">
    <property type="protein sequence ID" value="GAA3939362.1"/>
    <property type="molecule type" value="Genomic_DNA"/>
</dbReference>
<feature type="region of interest" description="Disordered" evidence="1">
    <location>
        <begin position="1"/>
        <end position="67"/>
    </location>
</feature>
<proteinExistence type="predicted"/>
<evidence type="ECO:0000313" key="2">
    <source>
        <dbReference type="EMBL" id="GAA3939362.1"/>
    </source>
</evidence>